<dbReference type="InterPro" id="IPR041527">
    <property type="entry name" value="YhcG_N"/>
</dbReference>
<evidence type="ECO:0000313" key="4">
    <source>
        <dbReference type="Proteomes" id="UP000297855"/>
    </source>
</evidence>
<evidence type="ECO:0000259" key="2">
    <source>
        <dbReference type="Pfam" id="PF17761"/>
    </source>
</evidence>
<keyword evidence="4" id="KW-1185">Reference proteome</keyword>
<dbReference type="PANTHER" id="PTHR30547:SF5">
    <property type="entry name" value="NUCLEASE YHCG-RELATED"/>
    <property type="match status" value="1"/>
</dbReference>
<feature type="domain" description="TNase-like" evidence="1">
    <location>
        <begin position="276"/>
        <end position="356"/>
    </location>
</feature>
<dbReference type="AlphaFoldDB" id="A0A4V3JEA2"/>
<dbReference type="Gene3D" id="2.40.50.90">
    <property type="match status" value="1"/>
</dbReference>
<reference evidence="3" key="1">
    <citation type="journal article" date="2019" name="PLoS Negl. Trop. Dis.">
        <title>Revisiting the worldwide diversity of Leptospira species in the environment.</title>
        <authorList>
            <person name="Vincent A.T."/>
            <person name="Schiettekatte O."/>
            <person name="Bourhy P."/>
            <person name="Veyrier F.J."/>
            <person name="Picardeau M."/>
        </authorList>
    </citation>
    <scope>NUCLEOTIDE SEQUENCE [LARGE SCALE GENOMIC DNA]</scope>
    <source>
        <strain evidence="3">SCS5</strain>
    </source>
</reference>
<dbReference type="InterPro" id="IPR053148">
    <property type="entry name" value="PD-DEXK-like_domain"/>
</dbReference>
<proteinExistence type="predicted"/>
<dbReference type="RefSeq" id="WP_135814261.1">
    <property type="nucleotide sequence ID" value="NZ_RQEV01000014.1"/>
</dbReference>
<name>A0A4V3JEA2_9LEPT</name>
<comment type="caution">
    <text evidence="3">The sequence shown here is derived from an EMBL/GenBank/DDBJ whole genome shotgun (WGS) entry which is preliminary data.</text>
</comment>
<protein>
    <submittedName>
        <fullName evidence="3">DUF1016 family protein</fullName>
    </submittedName>
</protein>
<evidence type="ECO:0000259" key="1">
    <source>
        <dbReference type="Pfam" id="PF00565"/>
    </source>
</evidence>
<dbReference type="InterPro" id="IPR035437">
    <property type="entry name" value="SNase_OB-fold_sf"/>
</dbReference>
<accession>A0A4V3JEA2</accession>
<gene>
    <name evidence="3" type="ORF">EHO61_14300</name>
</gene>
<dbReference type="OrthoDB" id="9801263at2"/>
<feature type="domain" description="YhcG N-terminal" evidence="2">
    <location>
        <begin position="23"/>
        <end position="144"/>
    </location>
</feature>
<dbReference type="PANTHER" id="PTHR30547">
    <property type="entry name" value="UNCHARACTERIZED PROTEIN YHCG-RELATED"/>
    <property type="match status" value="1"/>
</dbReference>
<dbReference type="SUPFAM" id="SSF50199">
    <property type="entry name" value="Staphylococcal nuclease"/>
    <property type="match status" value="1"/>
</dbReference>
<dbReference type="EMBL" id="RQEV01000014">
    <property type="protein sequence ID" value="TGK15721.1"/>
    <property type="molecule type" value="Genomic_DNA"/>
</dbReference>
<organism evidence="3 4">
    <name type="scientific">Leptospira fluminis</name>
    <dbReference type="NCBI Taxonomy" id="2484979"/>
    <lineage>
        <taxon>Bacteria</taxon>
        <taxon>Pseudomonadati</taxon>
        <taxon>Spirochaetota</taxon>
        <taxon>Spirochaetia</taxon>
        <taxon>Leptospirales</taxon>
        <taxon>Leptospiraceae</taxon>
        <taxon>Leptospira</taxon>
    </lineage>
</organism>
<dbReference type="Pfam" id="PF17761">
    <property type="entry name" value="DUF1016_N"/>
    <property type="match status" value="1"/>
</dbReference>
<dbReference type="Pfam" id="PF00565">
    <property type="entry name" value="SNase"/>
    <property type="match status" value="1"/>
</dbReference>
<evidence type="ECO:0000313" key="3">
    <source>
        <dbReference type="EMBL" id="TGK15721.1"/>
    </source>
</evidence>
<dbReference type="InterPro" id="IPR016071">
    <property type="entry name" value="Staphylococal_nuclease_OB-fold"/>
</dbReference>
<sequence>MRSKHPSSGLSANTYQSLLTDVARIYEDFQSTANSDWNKSSLVGNWKIGQRIVEVEQGNRERAVYGDRLLKQLSQDLNRRFGKGFSDRNLRYMRRFYQFYKLSTIRPELSWTHYRVLLLVEDSKIRGTLEKKAIAQGWSHRDLLLEAPATLKKSNGDSSASESEIAKEAEQGLLKRPVLGLYSYRLVQNFSSNLERSVPNLDLGFDVKIEQSLGDRTKFPVGSIVNVRKAKNGYSFEKVSGNKSLFTFKAFLEKVVDGDTLSVNIDLGFHVFIGQRLRLRGLDAPELGTKKGIASKNFVESELENCPFLLIKTYGIDKYDRYLVDVIYLKNEKDVSAVIKDGLFLNNELLKKGFANYFL</sequence>
<dbReference type="Proteomes" id="UP000297855">
    <property type="component" value="Unassembled WGS sequence"/>
</dbReference>